<dbReference type="Proteomes" id="UP000014074">
    <property type="component" value="Unassembled WGS sequence"/>
</dbReference>
<keyword evidence="4 5" id="KW-0472">Membrane</keyword>
<feature type="transmembrane region" description="Helical" evidence="5">
    <location>
        <begin position="122"/>
        <end position="143"/>
    </location>
</feature>
<dbReference type="KEGG" id="tmn:UCRPA7_4398"/>
<evidence type="ECO:0000313" key="7">
    <source>
        <dbReference type="EMBL" id="EOO00123.1"/>
    </source>
</evidence>
<dbReference type="Pfam" id="PF07690">
    <property type="entry name" value="MFS_1"/>
    <property type="match status" value="1"/>
</dbReference>
<keyword evidence="3 5" id="KW-1133">Transmembrane helix</keyword>
<protein>
    <submittedName>
        <fullName evidence="7">Putative siderochrome-iron transporter protein</fullName>
    </submittedName>
</protein>
<dbReference type="GeneID" id="19324845"/>
<dbReference type="PANTHER" id="PTHR23501">
    <property type="entry name" value="MAJOR FACILITATOR SUPERFAMILY"/>
    <property type="match status" value="1"/>
</dbReference>
<feature type="transmembrane region" description="Helical" evidence="5">
    <location>
        <begin position="98"/>
        <end position="116"/>
    </location>
</feature>
<feature type="transmembrane region" description="Helical" evidence="5">
    <location>
        <begin position="465"/>
        <end position="486"/>
    </location>
</feature>
<dbReference type="PROSITE" id="PS50850">
    <property type="entry name" value="MFS"/>
    <property type="match status" value="1"/>
</dbReference>
<dbReference type="EMBL" id="KB933107">
    <property type="protein sequence ID" value="EOO00123.1"/>
    <property type="molecule type" value="Genomic_DNA"/>
</dbReference>
<keyword evidence="8" id="KW-1185">Reference proteome</keyword>
<evidence type="ECO:0000259" key="6">
    <source>
        <dbReference type="PROSITE" id="PS50850"/>
    </source>
</evidence>
<sequence>MKDPVEQPAVGTENDIVEETKVVDTTTDMELQKVESVAVGEATGTNKMKAIEAVWGKHGKLLIILALCITQITFEFDNTTIFTYYVYAQSSFSKISSLAALTTAGGLIFSVFKPLVAKLSDVFGRGECFPVILALYLVSYIMCAKSPNYETYACGYIFHYFAQTGINTLQDIIAADISTARQRGLAIQLQFLPNVFMPFTSAFVTSSVINGIGWRWGIGMLAIIMPVGLAPMIITLLGWQRKARKAGLTQKMKLTIYDFFSQVDMGGMILFSGGLALVLLPTTLAGDLADGWHTNWVIACLVIGGVFLVTLPFYEYYMAKFPILPIHYFKSLTLGMALIMYAMDGMGLGVTHSYFYTWLIVARGYPIKVAVWINDVARAVQFFTGLCVGLTMWYFRRYKWTCAAGVVLRLIGYGVMFRIRNPSSTTAELVIVQFIQGVGAGLVGTACFVALTVNVPRREVAQMTSVAVCLSMLGSTMGTAIGGGIYTSHFKKELYSSLGDMATPALVNSVVNSITKGLPAMGTPQRHAIALAYNKILAYFTYVAFGAVVPSIICAWYLPDKVLTDAHNLVEDDEPLTTTVGTNTHEETERK</sequence>
<evidence type="ECO:0000313" key="8">
    <source>
        <dbReference type="Proteomes" id="UP000014074"/>
    </source>
</evidence>
<evidence type="ECO:0000256" key="4">
    <source>
        <dbReference type="ARBA" id="ARBA00023136"/>
    </source>
</evidence>
<dbReference type="eggNOG" id="KOG0254">
    <property type="taxonomic scope" value="Eukaryota"/>
</dbReference>
<feature type="transmembrane region" description="Helical" evidence="5">
    <location>
        <begin position="431"/>
        <end position="453"/>
    </location>
</feature>
<feature type="transmembrane region" description="Helical" evidence="5">
    <location>
        <begin position="402"/>
        <end position="419"/>
    </location>
</feature>
<evidence type="ECO:0000256" key="3">
    <source>
        <dbReference type="ARBA" id="ARBA00022989"/>
    </source>
</evidence>
<dbReference type="InterPro" id="IPR020846">
    <property type="entry name" value="MFS_dom"/>
</dbReference>
<dbReference type="HOGENOM" id="CLU_012970_2_2_1"/>
<feature type="transmembrane region" description="Helical" evidence="5">
    <location>
        <begin position="218"/>
        <end position="239"/>
    </location>
</feature>
<feature type="transmembrane region" description="Helical" evidence="5">
    <location>
        <begin position="259"/>
        <end position="284"/>
    </location>
</feature>
<dbReference type="InterPro" id="IPR036259">
    <property type="entry name" value="MFS_trans_sf"/>
</dbReference>
<feature type="transmembrane region" description="Helical" evidence="5">
    <location>
        <begin position="191"/>
        <end position="212"/>
    </location>
</feature>
<keyword evidence="2 5" id="KW-0812">Transmembrane</keyword>
<organism evidence="7 8">
    <name type="scientific">Phaeoacremonium minimum (strain UCR-PA7)</name>
    <name type="common">Esca disease fungus</name>
    <name type="synonym">Togninia minima</name>
    <dbReference type="NCBI Taxonomy" id="1286976"/>
    <lineage>
        <taxon>Eukaryota</taxon>
        <taxon>Fungi</taxon>
        <taxon>Dikarya</taxon>
        <taxon>Ascomycota</taxon>
        <taxon>Pezizomycotina</taxon>
        <taxon>Sordariomycetes</taxon>
        <taxon>Sordariomycetidae</taxon>
        <taxon>Togniniales</taxon>
        <taxon>Togniniaceae</taxon>
        <taxon>Phaeoacremonium</taxon>
    </lineage>
</organism>
<reference evidence="8" key="1">
    <citation type="journal article" date="2013" name="Genome Announc.">
        <title>Draft genome sequence of the ascomycete Phaeoacremonium aleophilum strain UCR-PA7, a causal agent of the esca disease complex in grapevines.</title>
        <authorList>
            <person name="Blanco-Ulate B."/>
            <person name="Rolshausen P."/>
            <person name="Cantu D."/>
        </authorList>
    </citation>
    <scope>NUCLEOTIDE SEQUENCE [LARGE SCALE GENOMIC DNA]</scope>
    <source>
        <strain evidence="8">UCR-PA7</strain>
    </source>
</reference>
<dbReference type="AlphaFoldDB" id="R8BL81"/>
<evidence type="ECO:0000256" key="2">
    <source>
        <dbReference type="ARBA" id="ARBA00022692"/>
    </source>
</evidence>
<evidence type="ECO:0000256" key="5">
    <source>
        <dbReference type="SAM" id="Phobius"/>
    </source>
</evidence>
<dbReference type="GO" id="GO:0005886">
    <property type="term" value="C:plasma membrane"/>
    <property type="evidence" value="ECO:0007669"/>
    <property type="project" value="TreeGrafter"/>
</dbReference>
<feature type="transmembrane region" description="Helical" evidence="5">
    <location>
        <begin position="296"/>
        <end position="314"/>
    </location>
</feature>
<feature type="transmembrane region" description="Helical" evidence="5">
    <location>
        <begin position="334"/>
        <end position="356"/>
    </location>
</feature>
<accession>R8BL81</accession>
<dbReference type="GO" id="GO:0015343">
    <property type="term" value="F:siderophore-iron transmembrane transporter activity"/>
    <property type="evidence" value="ECO:0007669"/>
    <property type="project" value="TreeGrafter"/>
</dbReference>
<name>R8BL81_PHAM7</name>
<comment type="subcellular location">
    <subcellularLocation>
        <location evidence="1">Membrane</location>
        <topology evidence="1">Multi-pass membrane protein</topology>
    </subcellularLocation>
</comment>
<dbReference type="SUPFAM" id="SSF103473">
    <property type="entry name" value="MFS general substrate transporter"/>
    <property type="match status" value="2"/>
</dbReference>
<dbReference type="RefSeq" id="XP_007915137.1">
    <property type="nucleotide sequence ID" value="XM_007916946.1"/>
</dbReference>
<dbReference type="OrthoDB" id="2241241at2759"/>
<feature type="domain" description="Major facilitator superfamily (MFS) profile" evidence="6">
    <location>
        <begin position="63"/>
        <end position="562"/>
    </location>
</feature>
<dbReference type="Gene3D" id="1.20.1250.20">
    <property type="entry name" value="MFS general substrate transporter like domains"/>
    <property type="match status" value="2"/>
</dbReference>
<dbReference type="PANTHER" id="PTHR23501:SF200">
    <property type="entry name" value="TRANSPORTER, PUTATIVE (AFU_ORTHOLOGUE AFUA_3G01360)-RELATED"/>
    <property type="match status" value="1"/>
</dbReference>
<gene>
    <name evidence="7" type="ORF">UCRPA7_4398</name>
</gene>
<feature type="transmembrane region" description="Helical" evidence="5">
    <location>
        <begin position="376"/>
        <end position="395"/>
    </location>
</feature>
<proteinExistence type="predicted"/>
<feature type="transmembrane region" description="Helical" evidence="5">
    <location>
        <begin position="536"/>
        <end position="558"/>
    </location>
</feature>
<evidence type="ECO:0000256" key="1">
    <source>
        <dbReference type="ARBA" id="ARBA00004141"/>
    </source>
</evidence>
<dbReference type="InterPro" id="IPR011701">
    <property type="entry name" value="MFS"/>
</dbReference>